<dbReference type="PANTHER" id="PTHR30346:SF30">
    <property type="entry name" value="SMALL NEUTRAL PROTEASE REGULATORY PROTEIN"/>
    <property type="match status" value="1"/>
</dbReference>
<keyword evidence="4" id="KW-0804">Transcription</keyword>
<keyword evidence="3" id="KW-0238">DNA-binding</keyword>
<protein>
    <submittedName>
        <fullName evidence="6">LysR family transcriptional regulator</fullName>
    </submittedName>
</protein>
<accession>A0ABQ4CQM6</accession>
<dbReference type="CDD" id="cd05466">
    <property type="entry name" value="PBP2_LTTR_substrate"/>
    <property type="match status" value="1"/>
</dbReference>
<dbReference type="EMBL" id="BONE01000022">
    <property type="protein sequence ID" value="GIF73590.1"/>
    <property type="molecule type" value="Genomic_DNA"/>
</dbReference>
<evidence type="ECO:0000259" key="5">
    <source>
        <dbReference type="PROSITE" id="PS50931"/>
    </source>
</evidence>
<dbReference type="PROSITE" id="PS50931">
    <property type="entry name" value="HTH_LYSR"/>
    <property type="match status" value="1"/>
</dbReference>
<evidence type="ECO:0000313" key="7">
    <source>
        <dbReference type="Proteomes" id="UP000604117"/>
    </source>
</evidence>
<dbReference type="Pfam" id="PF00126">
    <property type="entry name" value="HTH_1"/>
    <property type="match status" value="1"/>
</dbReference>
<dbReference type="Gene3D" id="1.10.10.10">
    <property type="entry name" value="Winged helix-like DNA-binding domain superfamily/Winged helix DNA-binding domain"/>
    <property type="match status" value="1"/>
</dbReference>
<evidence type="ECO:0000256" key="2">
    <source>
        <dbReference type="ARBA" id="ARBA00023015"/>
    </source>
</evidence>
<dbReference type="PRINTS" id="PR00039">
    <property type="entry name" value="HTHLYSR"/>
</dbReference>
<evidence type="ECO:0000256" key="4">
    <source>
        <dbReference type="ARBA" id="ARBA00023163"/>
    </source>
</evidence>
<evidence type="ECO:0000256" key="3">
    <source>
        <dbReference type="ARBA" id="ARBA00023125"/>
    </source>
</evidence>
<dbReference type="Gene3D" id="3.40.190.290">
    <property type="match status" value="1"/>
</dbReference>
<keyword evidence="7" id="KW-1185">Reference proteome</keyword>
<sequence length="282" mass="29493">MDPRQVRNFLAVVEHGGFGRAAAALGLAQPTLSQSVKALERELGVALFRRVAHGVVPSGAGRRFLGPARQLMHDVARLDASVGGHQRPVLELVAAAPLAAHPGAALVGSFVAAHPDVLVHLDRGAVLTRVRDGAGELGLTYLSTVDDLRTVELGRHTFVLAFPPGTRLPGTGDRVPLRILDDRPLIGVPHGSSQRRLVEAALRAADVHPRLIVENGQRDLSAALVLNGVGAAFVPDVAAAALTARGAVVRAVDPPLHLAYGLVHRPIALTAIAEAFLHHVAG</sequence>
<proteinExistence type="inferred from homology"/>
<dbReference type="Pfam" id="PF03466">
    <property type="entry name" value="LysR_substrate"/>
    <property type="match status" value="1"/>
</dbReference>
<feature type="domain" description="HTH lysR-type" evidence="5">
    <location>
        <begin position="1"/>
        <end position="58"/>
    </location>
</feature>
<comment type="similarity">
    <text evidence="1">Belongs to the LysR transcriptional regulatory family.</text>
</comment>
<dbReference type="InterPro" id="IPR036388">
    <property type="entry name" value="WH-like_DNA-bd_sf"/>
</dbReference>
<dbReference type="RefSeq" id="WP_203713571.1">
    <property type="nucleotide sequence ID" value="NZ_BONE01000022.1"/>
</dbReference>
<dbReference type="InterPro" id="IPR005119">
    <property type="entry name" value="LysR_subst-bd"/>
</dbReference>
<evidence type="ECO:0000313" key="6">
    <source>
        <dbReference type="EMBL" id="GIF73590.1"/>
    </source>
</evidence>
<dbReference type="PANTHER" id="PTHR30346">
    <property type="entry name" value="TRANSCRIPTIONAL DUAL REGULATOR HCAR-RELATED"/>
    <property type="match status" value="1"/>
</dbReference>
<comment type="caution">
    <text evidence="6">The sequence shown here is derived from an EMBL/GenBank/DDBJ whole genome shotgun (WGS) entry which is preliminary data.</text>
</comment>
<dbReference type="InterPro" id="IPR000847">
    <property type="entry name" value="LysR_HTH_N"/>
</dbReference>
<organism evidence="6 7">
    <name type="scientific">Asanoa siamensis</name>
    <dbReference type="NCBI Taxonomy" id="926357"/>
    <lineage>
        <taxon>Bacteria</taxon>
        <taxon>Bacillati</taxon>
        <taxon>Actinomycetota</taxon>
        <taxon>Actinomycetes</taxon>
        <taxon>Micromonosporales</taxon>
        <taxon>Micromonosporaceae</taxon>
        <taxon>Asanoa</taxon>
    </lineage>
</organism>
<dbReference type="InterPro" id="IPR036390">
    <property type="entry name" value="WH_DNA-bd_sf"/>
</dbReference>
<reference evidence="6 7" key="1">
    <citation type="submission" date="2021-01" db="EMBL/GenBank/DDBJ databases">
        <title>Whole genome shotgun sequence of Asanoa siamensis NBRC 107932.</title>
        <authorList>
            <person name="Komaki H."/>
            <person name="Tamura T."/>
        </authorList>
    </citation>
    <scope>NUCLEOTIDE SEQUENCE [LARGE SCALE GENOMIC DNA]</scope>
    <source>
        <strain evidence="6 7">NBRC 107932</strain>
    </source>
</reference>
<dbReference type="Proteomes" id="UP000604117">
    <property type="component" value="Unassembled WGS sequence"/>
</dbReference>
<evidence type="ECO:0000256" key="1">
    <source>
        <dbReference type="ARBA" id="ARBA00009437"/>
    </source>
</evidence>
<dbReference type="SUPFAM" id="SSF46785">
    <property type="entry name" value="Winged helix' DNA-binding domain"/>
    <property type="match status" value="1"/>
</dbReference>
<gene>
    <name evidence="6" type="ORF">Asi02nite_31080</name>
</gene>
<name>A0ABQ4CQM6_9ACTN</name>
<keyword evidence="2" id="KW-0805">Transcription regulation</keyword>
<dbReference type="SUPFAM" id="SSF53850">
    <property type="entry name" value="Periplasmic binding protein-like II"/>
    <property type="match status" value="1"/>
</dbReference>